<comment type="caution">
    <text evidence="4">The sequence shown here is derived from an EMBL/GenBank/DDBJ whole genome shotgun (WGS) entry which is preliminary data.</text>
</comment>
<evidence type="ECO:0000256" key="2">
    <source>
        <dbReference type="SAM" id="MobiDB-lite"/>
    </source>
</evidence>
<evidence type="ECO:0000313" key="3">
    <source>
        <dbReference type="EMBL" id="GIL93587.1"/>
    </source>
</evidence>
<reference evidence="4" key="1">
    <citation type="journal article" date="2021" name="Proc. Natl. Acad. Sci. U.S.A.">
        <title>Three genomes in the algal genus Volvox reveal the fate of a haploid sex-determining region after a transition to homothallism.</title>
        <authorList>
            <person name="Yamamoto K."/>
            <person name="Hamaji T."/>
            <person name="Kawai-Toyooka H."/>
            <person name="Matsuzaki R."/>
            <person name="Takahashi F."/>
            <person name="Nishimura Y."/>
            <person name="Kawachi M."/>
            <person name="Noguchi H."/>
            <person name="Minakuchi Y."/>
            <person name="Umen J.G."/>
            <person name="Toyoda A."/>
            <person name="Nozaki H."/>
        </authorList>
    </citation>
    <scope>NUCLEOTIDE SEQUENCE</scope>
    <source>
        <strain evidence="4">NIES-3785</strain>
        <strain evidence="3">NIES-3786</strain>
    </source>
</reference>
<dbReference type="SUPFAM" id="SSF48371">
    <property type="entry name" value="ARM repeat"/>
    <property type="match status" value="1"/>
</dbReference>
<sequence>MPSDVARSNDARALVANLDSGPQYGKNDKIIYATDYSGRSSASSSARLKDVADSYLRQLHGGNTAARVLAAQGLGSLPSFLGPTQGADALRRAIELGVLGGLIDVLMMDDKMPVQEACLMSLAALLVSTAPYEDHSSPVRPLHLKLLGASVLRPEVVTQIGHLLFATTNSRVVLAAARVVAITAPYITQANDIYILDSRVVPALLAAAAARPDPNGGDRRTCVHAEGDGGNGVPAVTSGSITQRDAAVCVLALLTLAQATPDLYATVCTAEFLQAVCVLYEGCIDPGQTSDVVLPADAAALLLRAATLAPSPRWLLPKLPPGHTRTMERNLLDSNVLDCLVSFVAVETGNLRKLGDDLAAAAAGNAAAVVDRNRLDMEQLQMEVRNWRQQLAEARVALQDALRKLEAAEAEAARARGEAEAAVQRAGGSPERRRTRREAEVNAIAAGTEAEERRCGVDAAEVEIEQLQEKVEALRRAVAPLRWQIERMSRLRDGIQAWREQYGFKSRSKVKLSRPNMAMLTQVLAFLESGVKPGGPLGRSTRQHGPPAAGVPSGEHVPAVQAKLLEAGLVQALVQLFTVMSGVKSLTEELAALGEDLALQPDLAEALEGAATLLRREASGLSAINRRAEVRLQQVHAESARLRKALKLALPLPEGSALGGSVELGPGNGLSRTVRQEDVQKRLEALESESNDLDAALGDSGPLVDFLRERIKVVDAASSALSDSYATFLKEFPSQVALATPATAPADRRDFPFTNSPSTSPAGNPNDHADGDKAPHGRTLRLASHSIMAKDPTHPAGHLLGLLSRVLAPVCRGSVMNIPALLRQLLGRPPDGAISSAWPPLPANPSKAPPSNAAAAARPASGSIGRFRSKSVGNAAVAGERPSSASVQGTAVASLTSAGAGAGAGPNTGRSSISSLSATGAFSVGFGTTGYGFGGFGGFPDNGPFPTDVKARPMRYPKESMYGIIQANFSPMRGYSTPSNGHRFALRLREKSIQRSSAATIRGSQPATPHASAILMTGTSVPMPLVASELTASLSMPLVEESRRVVHQAVSLVLFDPIDANVLSRGNIRASAASLPLVDELLSWPSTAYGSRGSRGCSTPPEASQPEAPVVHTEAARGSDTSVLDVLLMQAGFLSEVMRALAVLQRFSKSSIRTCRQLPAAVSYASLHPGALGPYMARLHAMWAAAIARHPEMRVLIAESVAAIAQLALVPGSDFEAVYRDTGMLEMLVQMLGSGLRPANMGCKARVRKPAAGGEEATKAGATGLKPRYVGRMSVTAPPTLRVGPAQQAEQAAAGQALRAISQAQTKILGSIAQDDKLLTRLSVLVLDHSMSWAARQASADLLSDLVLGGSPGAEAAVASGAYAGLMEMLNRDMYPFLNQDPRGSKETVVSALACLVAHPELLEGVVAAAKATHGPSSGLPLSRAQQVMSAILRSLWQVAWQVYTMYTSNRTGHGRYVDPDLISALTSTAVTAARELAVLADTVPEARRMMISGMGLRSKVNSQFLQAIKNPPLQEALVELRKNLL</sequence>
<organism evidence="4 5">
    <name type="scientific">Volvox reticuliferus</name>
    <dbReference type="NCBI Taxonomy" id="1737510"/>
    <lineage>
        <taxon>Eukaryota</taxon>
        <taxon>Viridiplantae</taxon>
        <taxon>Chlorophyta</taxon>
        <taxon>core chlorophytes</taxon>
        <taxon>Chlorophyceae</taxon>
        <taxon>CS clade</taxon>
        <taxon>Chlamydomonadales</taxon>
        <taxon>Volvocaceae</taxon>
        <taxon>Volvox</taxon>
    </lineage>
</organism>
<feature type="region of interest" description="Disordered" evidence="2">
    <location>
        <begin position="743"/>
        <end position="777"/>
    </location>
</feature>
<feature type="region of interest" description="Disordered" evidence="2">
    <location>
        <begin position="416"/>
        <end position="438"/>
    </location>
</feature>
<dbReference type="OrthoDB" id="547175at2759"/>
<keyword evidence="1" id="KW-0175">Coiled coil</keyword>
<dbReference type="Proteomes" id="UP000747110">
    <property type="component" value="Unassembled WGS sequence"/>
</dbReference>
<name>A0A8J4GXS3_9CHLO</name>
<gene>
    <name evidence="3" type="ORF">Vretifemale_20994</name>
    <name evidence="4" type="ORF">Vretimale_19979</name>
</gene>
<accession>A0A8J4GXS3</accession>
<proteinExistence type="predicted"/>
<evidence type="ECO:0000313" key="4">
    <source>
        <dbReference type="EMBL" id="GIM17438.1"/>
    </source>
</evidence>
<dbReference type="EMBL" id="BNCP01000122">
    <property type="protein sequence ID" value="GIL93587.1"/>
    <property type="molecule type" value="Genomic_DNA"/>
</dbReference>
<keyword evidence="6" id="KW-1185">Reference proteome</keyword>
<evidence type="ECO:0000256" key="1">
    <source>
        <dbReference type="SAM" id="Coils"/>
    </source>
</evidence>
<feature type="region of interest" description="Disordered" evidence="2">
    <location>
        <begin position="836"/>
        <end position="865"/>
    </location>
</feature>
<dbReference type="InterPro" id="IPR016024">
    <property type="entry name" value="ARM-type_fold"/>
</dbReference>
<feature type="coiled-coil region" evidence="1">
    <location>
        <begin position="450"/>
        <end position="484"/>
    </location>
</feature>
<feature type="compositionally biased region" description="Polar residues" evidence="2">
    <location>
        <begin position="753"/>
        <end position="763"/>
    </location>
</feature>
<feature type="compositionally biased region" description="Low complexity" evidence="2">
    <location>
        <begin position="844"/>
        <end position="861"/>
    </location>
</feature>
<evidence type="ECO:0000313" key="5">
    <source>
        <dbReference type="Proteomes" id="UP000722791"/>
    </source>
</evidence>
<evidence type="ECO:0000313" key="6">
    <source>
        <dbReference type="Proteomes" id="UP000747110"/>
    </source>
</evidence>
<dbReference type="EMBL" id="BNCQ01000126">
    <property type="protein sequence ID" value="GIM17438.1"/>
    <property type="molecule type" value="Genomic_DNA"/>
</dbReference>
<protein>
    <submittedName>
        <fullName evidence="4">Uncharacterized protein</fullName>
    </submittedName>
</protein>
<feature type="region of interest" description="Disordered" evidence="2">
    <location>
        <begin position="535"/>
        <end position="554"/>
    </location>
</feature>
<dbReference type="Proteomes" id="UP000722791">
    <property type="component" value="Unassembled WGS sequence"/>
</dbReference>